<keyword evidence="6" id="KW-0169">Cobalamin biosynthesis</keyword>
<dbReference type="CDD" id="cd02439">
    <property type="entry name" value="DMB-PRT_CobT"/>
    <property type="match status" value="1"/>
</dbReference>
<dbReference type="PATRIC" id="fig|1423739.3.peg.2399"/>
<comment type="similarity">
    <text evidence="3">Belongs to the CobT family.</text>
</comment>
<dbReference type="GO" id="GO:0008939">
    <property type="term" value="F:nicotinate-nucleotide-dimethylbenzimidazole phosphoribosyltransferase activity"/>
    <property type="evidence" value="ECO:0007669"/>
    <property type="project" value="UniProtKB-UniRule"/>
</dbReference>
<evidence type="ECO:0000256" key="6">
    <source>
        <dbReference type="ARBA" id="ARBA00022573"/>
    </source>
</evidence>
<dbReference type="Pfam" id="PF02277">
    <property type="entry name" value="DBI_PRT"/>
    <property type="match status" value="1"/>
</dbReference>
<keyword evidence="7" id="KW-0328">Glycosyltransferase</keyword>
<evidence type="ECO:0000256" key="2">
    <source>
        <dbReference type="ARBA" id="ARBA00005049"/>
    </source>
</evidence>
<gene>
    <name evidence="11" type="ORF">FC85_GL002307</name>
</gene>
<sequence length="347" mass="36835">MSVSEPKLSTISQSASFQMQEKLDNLSKPIKGLGQLEALADQLAAIEGRIDLQTVKRTCLVFVADHGVVQEAVSATSQEISNVLADNVANGYACVNAVAKSNHCNVEVIDVGLFGDSHSPKMIDRKIQRGTHNILVKDAMSRQDAVKSIQVGYDIAQDAISKGNQMLLIGEVGLGNTTASSAIVATMLSLPVDVVVDKGSDISTKQFEHKKQIIKDVLTNRQPNKADPIDVLSKVGGFEIGAKIGVMLAAAENRIPLFLDGFISDAAALLAEAMYPGIAKHFIASHLSKEKGAAKALDYLGLKPLLNLGLAVGEGSGAVLALSLVDVMQSILTNENTLGDLKFEYEN</sequence>
<evidence type="ECO:0000313" key="12">
    <source>
        <dbReference type="Proteomes" id="UP000052013"/>
    </source>
</evidence>
<dbReference type="InterPro" id="IPR023195">
    <property type="entry name" value="Nict_dMeBzImd_PRibTrfase_N"/>
</dbReference>
<dbReference type="InterPro" id="IPR036087">
    <property type="entry name" value="Nict_dMeBzImd_PRibTrfase_sf"/>
</dbReference>
<dbReference type="UniPathway" id="UPA00061">
    <property type="reaction ID" value="UER00516"/>
</dbReference>
<organism evidence="11 12">
    <name type="scientific">Lentilactobacillus diolivorans DSM 14421</name>
    <dbReference type="NCBI Taxonomy" id="1423739"/>
    <lineage>
        <taxon>Bacteria</taxon>
        <taxon>Bacillati</taxon>
        <taxon>Bacillota</taxon>
        <taxon>Bacilli</taxon>
        <taxon>Lactobacillales</taxon>
        <taxon>Lactobacillaceae</taxon>
        <taxon>Lentilactobacillus</taxon>
    </lineage>
</organism>
<dbReference type="AlphaFoldDB" id="A0A0R1SKQ8"/>
<dbReference type="Proteomes" id="UP000052013">
    <property type="component" value="Unassembled WGS sequence"/>
</dbReference>
<evidence type="ECO:0000256" key="10">
    <source>
        <dbReference type="NCBIfam" id="TIGR03160"/>
    </source>
</evidence>
<protein>
    <recommendedName>
        <fullName evidence="5 10">Nicotinate-nucleotide--dimethylbenzimidazole phosphoribosyltransferase</fullName>
        <ecNumber evidence="4 10">2.4.2.21</ecNumber>
    </recommendedName>
</protein>
<evidence type="ECO:0000256" key="7">
    <source>
        <dbReference type="ARBA" id="ARBA00022676"/>
    </source>
</evidence>
<dbReference type="EC" id="2.4.2.21" evidence="4 10"/>
<dbReference type="EMBL" id="AZEY01000020">
    <property type="protein sequence ID" value="KRL69086.1"/>
    <property type="molecule type" value="Genomic_DNA"/>
</dbReference>
<dbReference type="NCBIfam" id="NF000996">
    <property type="entry name" value="PRK00105.1"/>
    <property type="match status" value="1"/>
</dbReference>
<evidence type="ECO:0000313" key="11">
    <source>
        <dbReference type="EMBL" id="KRL69086.1"/>
    </source>
</evidence>
<evidence type="ECO:0000256" key="9">
    <source>
        <dbReference type="ARBA" id="ARBA00047340"/>
    </source>
</evidence>
<dbReference type="Gene3D" id="1.10.1610.10">
    <property type="match status" value="1"/>
</dbReference>
<dbReference type="GO" id="GO:0009236">
    <property type="term" value="P:cobalamin biosynthetic process"/>
    <property type="evidence" value="ECO:0007669"/>
    <property type="project" value="UniProtKB-UniRule"/>
</dbReference>
<evidence type="ECO:0000256" key="8">
    <source>
        <dbReference type="ARBA" id="ARBA00022679"/>
    </source>
</evidence>
<dbReference type="PANTHER" id="PTHR43463">
    <property type="entry name" value="NICOTINATE-NUCLEOTIDE--DIMETHYLBENZIMIDAZOLE PHOSPHORIBOSYLTRANSFERASE"/>
    <property type="match status" value="1"/>
</dbReference>
<comment type="function">
    <text evidence="1">Catalyzes the synthesis of alpha-ribazole-5'-phosphate from nicotinate mononucleotide (NAMN) and 5,6-dimethylbenzimidazole (DMB).</text>
</comment>
<dbReference type="NCBIfam" id="TIGR03160">
    <property type="entry name" value="cobT_DBIPRT"/>
    <property type="match status" value="1"/>
</dbReference>
<evidence type="ECO:0000256" key="4">
    <source>
        <dbReference type="ARBA" id="ARBA00011991"/>
    </source>
</evidence>
<proteinExistence type="inferred from homology"/>
<dbReference type="STRING" id="1423739.FC85_GL002307"/>
<comment type="caution">
    <text evidence="11">The sequence shown here is derived from an EMBL/GenBank/DDBJ whole genome shotgun (WGS) entry which is preliminary data.</text>
</comment>
<evidence type="ECO:0000256" key="5">
    <source>
        <dbReference type="ARBA" id="ARBA00015486"/>
    </source>
</evidence>
<reference evidence="11 12" key="1">
    <citation type="journal article" date="2015" name="Genome Announc.">
        <title>Expanding the biotechnology potential of lactobacilli through comparative genomics of 213 strains and associated genera.</title>
        <authorList>
            <person name="Sun Z."/>
            <person name="Harris H.M."/>
            <person name="McCann A."/>
            <person name="Guo C."/>
            <person name="Argimon S."/>
            <person name="Zhang W."/>
            <person name="Yang X."/>
            <person name="Jeffery I.B."/>
            <person name="Cooney J.C."/>
            <person name="Kagawa T.F."/>
            <person name="Liu W."/>
            <person name="Song Y."/>
            <person name="Salvetti E."/>
            <person name="Wrobel A."/>
            <person name="Rasinkangas P."/>
            <person name="Parkhill J."/>
            <person name="Rea M.C."/>
            <person name="O'Sullivan O."/>
            <person name="Ritari J."/>
            <person name="Douillard F.P."/>
            <person name="Paul Ross R."/>
            <person name="Yang R."/>
            <person name="Briner A.E."/>
            <person name="Felis G.E."/>
            <person name="de Vos W.M."/>
            <person name="Barrangou R."/>
            <person name="Klaenhammer T.R."/>
            <person name="Caufield P.W."/>
            <person name="Cui Y."/>
            <person name="Zhang H."/>
            <person name="O'Toole P.W."/>
        </authorList>
    </citation>
    <scope>NUCLEOTIDE SEQUENCE [LARGE SCALE GENOMIC DNA]</scope>
    <source>
        <strain evidence="11 12">DSM 14421</strain>
    </source>
</reference>
<name>A0A0R1SKQ8_9LACO</name>
<keyword evidence="8" id="KW-0808">Transferase</keyword>
<comment type="catalytic activity">
    <reaction evidence="9">
        <text>5,6-dimethylbenzimidazole + nicotinate beta-D-ribonucleotide = alpha-ribazole 5'-phosphate + nicotinate + H(+)</text>
        <dbReference type="Rhea" id="RHEA:11196"/>
        <dbReference type="ChEBI" id="CHEBI:15378"/>
        <dbReference type="ChEBI" id="CHEBI:15890"/>
        <dbReference type="ChEBI" id="CHEBI:32544"/>
        <dbReference type="ChEBI" id="CHEBI:57502"/>
        <dbReference type="ChEBI" id="CHEBI:57918"/>
        <dbReference type="EC" id="2.4.2.21"/>
    </reaction>
</comment>
<dbReference type="SUPFAM" id="SSF52733">
    <property type="entry name" value="Nicotinate mononucleotide:5,6-dimethylbenzimidazole phosphoribosyltransferase (CobT)"/>
    <property type="match status" value="1"/>
</dbReference>
<dbReference type="PANTHER" id="PTHR43463:SF1">
    <property type="entry name" value="NICOTINATE-NUCLEOTIDE--DIMETHYLBENZIMIDAZOLE PHOSPHORIBOSYLTRANSFERASE"/>
    <property type="match status" value="1"/>
</dbReference>
<dbReference type="InterPro" id="IPR003200">
    <property type="entry name" value="Nict_dMeBzImd_PRibTrfase"/>
</dbReference>
<comment type="pathway">
    <text evidence="2">Nucleoside biosynthesis; alpha-ribazole biosynthesis; alpha-ribazole from 5,6-dimethylbenzimidazole: step 1/2.</text>
</comment>
<evidence type="ECO:0000256" key="3">
    <source>
        <dbReference type="ARBA" id="ARBA00007110"/>
    </source>
</evidence>
<dbReference type="RefSeq" id="WP_083484863.1">
    <property type="nucleotide sequence ID" value="NZ_AZEY01000020.1"/>
</dbReference>
<accession>A0A0R1SKQ8</accession>
<dbReference type="Gene3D" id="3.40.50.10210">
    <property type="match status" value="1"/>
</dbReference>
<dbReference type="InterPro" id="IPR017846">
    <property type="entry name" value="Nict_dMeBzImd_PRibTrfase_bact"/>
</dbReference>
<evidence type="ECO:0000256" key="1">
    <source>
        <dbReference type="ARBA" id="ARBA00002197"/>
    </source>
</evidence>
<dbReference type="FunFam" id="3.40.50.10210:FF:000001">
    <property type="entry name" value="Nicotinate-nucleotide--dimethylbenzimidazole phosphoribosyltransferase"/>
    <property type="match status" value="1"/>
</dbReference>